<dbReference type="AlphaFoldDB" id="A0A2N5UY52"/>
<evidence type="ECO:0000313" key="1">
    <source>
        <dbReference type="EMBL" id="PLW23522.1"/>
    </source>
</evidence>
<dbReference type="EMBL" id="PGCI01000631">
    <property type="protein sequence ID" value="PLW23522.1"/>
    <property type="molecule type" value="Genomic_DNA"/>
</dbReference>
<name>A0A2N5UY52_9BASI</name>
<sequence length="284" mass="31847">MSIPISATEITLLKFINNDKPYTLVQGVYESNANDGELFRLVKPPPESNSIKMIENLSDEYELRIESRPFSVCTPKSVILKRKASEPMKNCFCEHCGWAIVSQHTDDKRNELEFRAAIIEAEEIFEGHNIHSPRGPTLAQDHSAAVQGYDYDGDDERERIESLAGPQHEIESLAGSEHEIESISRSWNADHQIHQVYDTDKSESLGSSSPHSGYYTTLGTPAPTTDSVSSYQHVLFEKETPGMKTALTDNQASSSGSRRHLRKMINFLSPKKLSSWFICGQKEA</sequence>
<gene>
    <name evidence="2" type="ORF">PCASD_08514</name>
    <name evidence="1" type="ORF">PCASD_12059</name>
</gene>
<evidence type="ECO:0000313" key="3">
    <source>
        <dbReference type="Proteomes" id="UP000235392"/>
    </source>
</evidence>
<dbReference type="EMBL" id="PGCI01000076">
    <property type="protein sequence ID" value="PLW42673.1"/>
    <property type="molecule type" value="Genomic_DNA"/>
</dbReference>
<protein>
    <submittedName>
        <fullName evidence="2">Uncharacterized protein</fullName>
    </submittedName>
</protein>
<proteinExistence type="predicted"/>
<accession>A0A2N5UY52</accession>
<reference evidence="2 3" key="1">
    <citation type="submission" date="2017-11" db="EMBL/GenBank/DDBJ databases">
        <title>De novo assembly and phasing of dikaryotic genomes from two isolates of Puccinia coronata f. sp. avenae, the causal agent of oat crown rust.</title>
        <authorList>
            <person name="Miller M.E."/>
            <person name="Zhang Y."/>
            <person name="Omidvar V."/>
            <person name="Sperschneider J."/>
            <person name="Schwessinger B."/>
            <person name="Raley C."/>
            <person name="Palmer J.M."/>
            <person name="Garnica D."/>
            <person name="Upadhyaya N."/>
            <person name="Rathjen J."/>
            <person name="Taylor J.M."/>
            <person name="Park R.F."/>
            <person name="Dodds P.N."/>
            <person name="Hirsch C.D."/>
            <person name="Kianian S.F."/>
            <person name="Figueroa M."/>
        </authorList>
    </citation>
    <scope>NUCLEOTIDE SEQUENCE [LARGE SCALE GENOMIC DNA]</scope>
    <source>
        <strain evidence="2">12SD80</strain>
    </source>
</reference>
<evidence type="ECO:0000313" key="2">
    <source>
        <dbReference type="EMBL" id="PLW42673.1"/>
    </source>
</evidence>
<comment type="caution">
    <text evidence="2">The sequence shown here is derived from an EMBL/GenBank/DDBJ whole genome shotgun (WGS) entry which is preliminary data.</text>
</comment>
<dbReference type="Proteomes" id="UP000235392">
    <property type="component" value="Unassembled WGS sequence"/>
</dbReference>
<organism evidence="2 3">
    <name type="scientific">Puccinia coronata f. sp. avenae</name>
    <dbReference type="NCBI Taxonomy" id="200324"/>
    <lineage>
        <taxon>Eukaryota</taxon>
        <taxon>Fungi</taxon>
        <taxon>Dikarya</taxon>
        <taxon>Basidiomycota</taxon>
        <taxon>Pucciniomycotina</taxon>
        <taxon>Pucciniomycetes</taxon>
        <taxon>Pucciniales</taxon>
        <taxon>Pucciniaceae</taxon>
        <taxon>Puccinia</taxon>
    </lineage>
</organism>